<dbReference type="Proteomes" id="UP000237968">
    <property type="component" value="Unassembled WGS sequence"/>
</dbReference>
<evidence type="ECO:0000256" key="2">
    <source>
        <dbReference type="HAMAP-Rule" id="MF_00634"/>
    </source>
</evidence>
<gene>
    <name evidence="3" type="ORF">ENSA5_60990</name>
</gene>
<dbReference type="SUPFAM" id="SSF69786">
    <property type="entry name" value="YggU-like"/>
    <property type="match status" value="1"/>
</dbReference>
<dbReference type="Gene3D" id="3.30.1200.10">
    <property type="entry name" value="YggU-like"/>
    <property type="match status" value="1"/>
</dbReference>
<evidence type="ECO:0000313" key="4">
    <source>
        <dbReference type="Proteomes" id="UP000237968"/>
    </source>
</evidence>
<keyword evidence="4" id="KW-1185">Reference proteome</keyword>
<dbReference type="PANTHER" id="PTHR13420">
    <property type="entry name" value="UPF0235 PROTEIN C15ORF40"/>
    <property type="match status" value="1"/>
</dbReference>
<dbReference type="SMART" id="SM01152">
    <property type="entry name" value="DUF167"/>
    <property type="match status" value="1"/>
</dbReference>
<dbReference type="NCBIfam" id="TIGR00251">
    <property type="entry name" value="DUF167 family protein"/>
    <property type="match status" value="1"/>
</dbReference>
<sequence>MLRVRPDGAVDLDLHAKPRSSRESIGKLHDGRLEIYVKAAPVDGGANAAIVKLLSKTLGVPRSAIELVRGPTGKRKTVRVTGLSRERIAAKLGLGLGLALTLAGASACESPRELPITVILPADTSDYERADNASLVMRPSGDAFSFGVDGLDFSLELEGEPSTSLQQLELYLADGDELLAWGSTVPFATAGADVGLALFLGRPGLLSTWPEVLDTPDPALLAAEAIGRGMLMVQADGDTFLLNHYSLALEAGSRLPDTVSFGADDGGLFSAADGAVVRMAWEQLEPTAWRYDPSADAWSELSVDGAAEIGARPGASVLVDPDRTRLYLLGGGGLLDGVAIDLLPDDDGVLAAAPVADLVLDAPRVGAAALWIATDDDPTADVLLVGGEEAGPLALLTSAGASVGPSLAWRDLACAIQNPGADAVTVLCLGGSIDGSPTADAASIEVIVGGSAEVEIRESFLPLALPDPLIFADDFALYAQGEARWLRIARDDASVSEPNSAPLRASGGHLASLANGVTFVLGGVDQGGVALDRWQVFTPAIEP</sequence>
<evidence type="ECO:0000313" key="3">
    <source>
        <dbReference type="EMBL" id="PRP90849.1"/>
    </source>
</evidence>
<dbReference type="Pfam" id="PF02594">
    <property type="entry name" value="DUF167"/>
    <property type="match status" value="1"/>
</dbReference>
<dbReference type="RefSeq" id="WP_219906895.1">
    <property type="nucleotide sequence ID" value="NZ_PVNK01000267.1"/>
</dbReference>
<evidence type="ECO:0000256" key="1">
    <source>
        <dbReference type="ARBA" id="ARBA00010364"/>
    </source>
</evidence>
<dbReference type="HAMAP" id="MF_00634">
    <property type="entry name" value="UPF0235"/>
    <property type="match status" value="1"/>
</dbReference>
<dbReference type="PANTHER" id="PTHR13420:SF7">
    <property type="entry name" value="UPF0235 PROTEIN C15ORF40"/>
    <property type="match status" value="1"/>
</dbReference>
<comment type="similarity">
    <text evidence="1 2">Belongs to the UPF0235 family.</text>
</comment>
<comment type="caution">
    <text evidence="3">The sequence shown here is derived from an EMBL/GenBank/DDBJ whole genome shotgun (WGS) entry which is preliminary data.</text>
</comment>
<dbReference type="InterPro" id="IPR003746">
    <property type="entry name" value="DUF167"/>
</dbReference>
<dbReference type="AlphaFoldDB" id="A0A2S9XDB1"/>
<name>A0A2S9XDB1_9BACT</name>
<organism evidence="3 4">
    <name type="scientific">Enhygromyxa salina</name>
    <dbReference type="NCBI Taxonomy" id="215803"/>
    <lineage>
        <taxon>Bacteria</taxon>
        <taxon>Pseudomonadati</taxon>
        <taxon>Myxococcota</taxon>
        <taxon>Polyangia</taxon>
        <taxon>Nannocystales</taxon>
        <taxon>Nannocystaceae</taxon>
        <taxon>Enhygromyxa</taxon>
    </lineage>
</organism>
<dbReference type="InterPro" id="IPR036591">
    <property type="entry name" value="YggU-like_sf"/>
</dbReference>
<accession>A0A2S9XDB1</accession>
<dbReference type="GO" id="GO:0005737">
    <property type="term" value="C:cytoplasm"/>
    <property type="evidence" value="ECO:0007669"/>
    <property type="project" value="TreeGrafter"/>
</dbReference>
<reference evidence="3 4" key="1">
    <citation type="submission" date="2018-03" db="EMBL/GenBank/DDBJ databases">
        <title>Draft Genome Sequences of the Obligatory Marine Myxobacteria Enhygromyxa salina SWB005.</title>
        <authorList>
            <person name="Poehlein A."/>
            <person name="Moghaddam J.A."/>
            <person name="Harms H."/>
            <person name="Alanjari M."/>
            <person name="Koenig G.M."/>
            <person name="Daniel R."/>
            <person name="Schaeberle T.F."/>
        </authorList>
    </citation>
    <scope>NUCLEOTIDE SEQUENCE [LARGE SCALE GENOMIC DNA]</scope>
    <source>
        <strain evidence="3 4">SWB005</strain>
    </source>
</reference>
<protein>
    <recommendedName>
        <fullName evidence="2">UPF0235 protein ENSA5_60990</fullName>
    </recommendedName>
</protein>
<dbReference type="EMBL" id="PVNK01000267">
    <property type="protein sequence ID" value="PRP90849.1"/>
    <property type="molecule type" value="Genomic_DNA"/>
</dbReference>
<proteinExistence type="inferred from homology"/>